<dbReference type="EMBL" id="QKSB01000003">
    <property type="protein sequence ID" value="PZE17638.1"/>
    <property type="molecule type" value="Genomic_DNA"/>
</dbReference>
<comment type="caution">
    <text evidence="1">The sequence shown here is derived from an EMBL/GenBank/DDBJ whole genome shotgun (WGS) entry which is preliminary data.</text>
</comment>
<reference evidence="1 2" key="1">
    <citation type="submission" date="2018-06" db="EMBL/GenBank/DDBJ databases">
        <title>The draft genome sequence of Crocinitomix sp. SM1701.</title>
        <authorList>
            <person name="Zhang X."/>
        </authorList>
    </citation>
    <scope>NUCLEOTIDE SEQUENCE [LARGE SCALE GENOMIC DNA]</scope>
    <source>
        <strain evidence="1 2">SM1701</strain>
    </source>
</reference>
<gene>
    <name evidence="1" type="ORF">DNU06_07355</name>
</gene>
<evidence type="ECO:0000313" key="2">
    <source>
        <dbReference type="Proteomes" id="UP000249248"/>
    </source>
</evidence>
<dbReference type="AlphaFoldDB" id="A0A2W1NSI1"/>
<evidence type="ECO:0000313" key="1">
    <source>
        <dbReference type="EMBL" id="PZE17638.1"/>
    </source>
</evidence>
<dbReference type="Proteomes" id="UP000249248">
    <property type="component" value="Unassembled WGS sequence"/>
</dbReference>
<sequence>MKKLIFSLFLIGLTISSCKESKIQQGEIEYEISYPYSELSGIMDVMLPKKMTVKFKGDRMIASIEKGKIFRTDIISTTIKKHLMMRLDFGSEKLEADLNNDDLKSLATNQTQFENLGVIRKDTVAGLQATFYKVKSANDKVGEFETAFSNNLTIENTEWFTSYKDTKGIPLIYIIERYGVIMHVRAYKFKPREISDSEFETEKNFKSVSYKSYENKVNELFQLIIED</sequence>
<dbReference type="OrthoDB" id="1467389at2"/>
<dbReference type="PROSITE" id="PS51257">
    <property type="entry name" value="PROKAR_LIPOPROTEIN"/>
    <property type="match status" value="1"/>
</dbReference>
<protein>
    <recommendedName>
        <fullName evidence="3">DUF4292 domain-containing protein</fullName>
    </recommendedName>
</protein>
<proteinExistence type="predicted"/>
<keyword evidence="2" id="KW-1185">Reference proteome</keyword>
<evidence type="ECO:0008006" key="3">
    <source>
        <dbReference type="Google" id="ProtNLM"/>
    </source>
</evidence>
<organism evidence="1 2">
    <name type="scientific">Putridiphycobacter roseus</name>
    <dbReference type="NCBI Taxonomy" id="2219161"/>
    <lineage>
        <taxon>Bacteria</taxon>
        <taxon>Pseudomonadati</taxon>
        <taxon>Bacteroidota</taxon>
        <taxon>Flavobacteriia</taxon>
        <taxon>Flavobacteriales</taxon>
        <taxon>Crocinitomicaceae</taxon>
        <taxon>Putridiphycobacter</taxon>
    </lineage>
</organism>
<dbReference type="RefSeq" id="WP_111062598.1">
    <property type="nucleotide sequence ID" value="NZ_JBHUCU010000027.1"/>
</dbReference>
<name>A0A2W1NSI1_9FLAO</name>
<accession>A0A2W1NSI1</accession>